<gene>
    <name evidence="3" type="ORF">NITMOv2_0817</name>
</gene>
<dbReference type="KEGG" id="nmv:NITMOv2_0817"/>
<dbReference type="OrthoDB" id="9797014at2"/>
<dbReference type="InterPro" id="IPR011008">
    <property type="entry name" value="Dimeric_a/b-barrel"/>
</dbReference>
<reference evidence="3 4" key="1">
    <citation type="journal article" date="2015" name="Proc. Natl. Acad. Sci. U.S.A.">
        <title>Expanded metabolic versatility of ubiquitous nitrite-oxidizing bacteria from the genus Nitrospira.</title>
        <authorList>
            <person name="Koch H."/>
            <person name="Lucker S."/>
            <person name="Albertsen M."/>
            <person name="Kitzinger K."/>
            <person name="Herbold C."/>
            <person name="Spieck E."/>
            <person name="Nielsen P.H."/>
            <person name="Wagner M."/>
            <person name="Daims H."/>
        </authorList>
    </citation>
    <scope>NUCLEOTIDE SEQUENCE [LARGE SCALE GENOMIC DNA]</scope>
    <source>
        <strain evidence="3 4">NSP M-1</strain>
    </source>
</reference>
<dbReference type="PANTHER" id="PTHR33606">
    <property type="entry name" value="PROTEIN YCII"/>
    <property type="match status" value="1"/>
</dbReference>
<proteinExistence type="inferred from homology"/>
<dbReference type="InterPro" id="IPR051807">
    <property type="entry name" value="Sec-metab_biosynth-assoc"/>
</dbReference>
<sequence>MKFVIIGYDGPDGEARRKIHRPAHLANLEPLDKAGRVILAGPLTDKAGSLLVLDFDTREEAELFARTDPYTLHGVFERVEIHPFLQVLPKEA</sequence>
<evidence type="ECO:0000313" key="4">
    <source>
        <dbReference type="Proteomes" id="UP000069205"/>
    </source>
</evidence>
<dbReference type="Gene3D" id="3.30.70.1060">
    <property type="entry name" value="Dimeric alpha+beta barrel"/>
    <property type="match status" value="1"/>
</dbReference>
<protein>
    <submittedName>
        <fullName evidence="3">YciI-like protein</fullName>
    </submittedName>
</protein>
<dbReference type="EMBL" id="CP011801">
    <property type="protein sequence ID" value="ALA57252.1"/>
    <property type="molecule type" value="Genomic_DNA"/>
</dbReference>
<dbReference type="InterPro" id="IPR005545">
    <property type="entry name" value="YCII"/>
</dbReference>
<evidence type="ECO:0000313" key="3">
    <source>
        <dbReference type="EMBL" id="ALA57252.1"/>
    </source>
</evidence>
<organism evidence="3 4">
    <name type="scientific">Nitrospira moscoviensis</name>
    <dbReference type="NCBI Taxonomy" id="42253"/>
    <lineage>
        <taxon>Bacteria</taxon>
        <taxon>Pseudomonadati</taxon>
        <taxon>Nitrospirota</taxon>
        <taxon>Nitrospiria</taxon>
        <taxon>Nitrospirales</taxon>
        <taxon>Nitrospiraceae</taxon>
        <taxon>Nitrospira</taxon>
    </lineage>
</organism>
<name>A0A0K2G9H3_NITMO</name>
<dbReference type="PANTHER" id="PTHR33606:SF3">
    <property type="entry name" value="PROTEIN YCII"/>
    <property type="match status" value="1"/>
</dbReference>
<evidence type="ECO:0000259" key="2">
    <source>
        <dbReference type="Pfam" id="PF03795"/>
    </source>
</evidence>
<feature type="domain" description="YCII-related" evidence="2">
    <location>
        <begin position="1"/>
        <end position="84"/>
    </location>
</feature>
<dbReference type="RefSeq" id="WP_053378621.1">
    <property type="nucleotide sequence ID" value="NZ_CP011801.1"/>
</dbReference>
<dbReference type="STRING" id="42253.NITMOv2_0817"/>
<dbReference type="AlphaFoldDB" id="A0A0K2G9H3"/>
<dbReference type="PATRIC" id="fig|42253.5.peg.802"/>
<evidence type="ECO:0000256" key="1">
    <source>
        <dbReference type="ARBA" id="ARBA00007689"/>
    </source>
</evidence>
<comment type="similarity">
    <text evidence="1">Belongs to the YciI family.</text>
</comment>
<accession>A0A0K2G9H3</accession>
<dbReference type="SUPFAM" id="SSF54909">
    <property type="entry name" value="Dimeric alpha+beta barrel"/>
    <property type="match status" value="1"/>
</dbReference>
<dbReference type="Pfam" id="PF03795">
    <property type="entry name" value="YCII"/>
    <property type="match status" value="1"/>
</dbReference>
<dbReference type="Proteomes" id="UP000069205">
    <property type="component" value="Chromosome"/>
</dbReference>
<keyword evidence="4" id="KW-1185">Reference proteome</keyword>